<dbReference type="InterPro" id="IPR001206">
    <property type="entry name" value="Diacylglycerol_kinase_cat_dom"/>
</dbReference>
<dbReference type="GO" id="GO:0005829">
    <property type="term" value="C:cytosol"/>
    <property type="evidence" value="ECO:0007669"/>
    <property type="project" value="TreeGrafter"/>
</dbReference>
<dbReference type="PANTHER" id="PTHR30492:SF0">
    <property type="entry name" value="METHYLGLYOXAL SYNTHASE"/>
    <property type="match status" value="1"/>
</dbReference>
<dbReference type="SMART" id="SM00046">
    <property type="entry name" value="DAGKc"/>
    <property type="match status" value="1"/>
</dbReference>
<keyword evidence="2" id="KW-0808">Transferase</keyword>
<protein>
    <submittedName>
        <fullName evidence="2">Diacylglycerol kinase</fullName>
    </submittedName>
</protein>
<dbReference type="InterPro" id="IPR016064">
    <property type="entry name" value="NAD/diacylglycerol_kinase_sf"/>
</dbReference>
<keyword evidence="3" id="KW-1185">Reference proteome</keyword>
<dbReference type="Pfam" id="PF00781">
    <property type="entry name" value="DAGK_cat"/>
    <property type="match status" value="1"/>
</dbReference>
<dbReference type="RefSeq" id="WP_173163636.1">
    <property type="nucleotide sequence ID" value="NZ_CP053716.1"/>
</dbReference>
<gene>
    <name evidence="2" type="ORF">HLV38_01435</name>
</gene>
<name>A0A6M8J031_9ACTN</name>
<dbReference type="GO" id="GO:0019242">
    <property type="term" value="P:methylglyoxal biosynthetic process"/>
    <property type="evidence" value="ECO:0007669"/>
    <property type="project" value="InterPro"/>
</dbReference>
<dbReference type="EMBL" id="CP053716">
    <property type="protein sequence ID" value="QKF06934.1"/>
    <property type="molecule type" value="Genomic_DNA"/>
</dbReference>
<dbReference type="InterPro" id="IPR017438">
    <property type="entry name" value="ATP-NAD_kinase_N"/>
</dbReference>
<dbReference type="Pfam" id="PF19279">
    <property type="entry name" value="YegS_C"/>
    <property type="match status" value="1"/>
</dbReference>
<organism evidence="2 3">
    <name type="scientific">Berryella wangjianweii</name>
    <dbReference type="NCBI Taxonomy" id="2734634"/>
    <lineage>
        <taxon>Bacteria</taxon>
        <taxon>Bacillati</taxon>
        <taxon>Actinomycetota</taxon>
        <taxon>Coriobacteriia</taxon>
        <taxon>Eggerthellales</taxon>
        <taxon>Eggerthellaceae</taxon>
        <taxon>Berryella</taxon>
    </lineage>
</organism>
<dbReference type="PANTHER" id="PTHR30492">
    <property type="entry name" value="METHYLGLYOXAL SYNTHASE"/>
    <property type="match status" value="1"/>
</dbReference>
<feature type="domain" description="DAGKc" evidence="1">
    <location>
        <begin position="1"/>
        <end position="124"/>
    </location>
</feature>
<keyword evidence="2" id="KW-0418">Kinase</keyword>
<dbReference type="AlphaFoldDB" id="A0A6M8J031"/>
<dbReference type="PROSITE" id="PS50146">
    <property type="entry name" value="DAGK"/>
    <property type="match status" value="1"/>
</dbReference>
<dbReference type="KEGG" id="bwa:HLV38_01435"/>
<sequence length="314" mass="33639">MKLLVINNLRSGYADGAIYDFIRFVASDASEICLRSTDGSIDVRDLLADAERFDAVVAAGGDGTVATVSYCLARTGIPILPFPAGTANLLAENLMAPIEPYALADMVRARRTLDFDLGEIAVDGRRYGFGLMAGAGYDATIMHDARPAKKLLGPWAYFQAAVQNPLPQVSRITLDLDGRTVSANALGVLVVNFSKIPFGVGVTHENLPRDGSLDVVLLKAQNALGLIPAALAGLLDRDGAFPDRTDSLEIHRARSVRVSADPPLQVQYDGEVPGLTTPFTARVIEGAGRFILSERGYEQFAEAAVREPANRTRP</sequence>
<accession>A0A6M8J031</accession>
<dbReference type="SUPFAM" id="SSF111331">
    <property type="entry name" value="NAD kinase/diacylglycerol kinase-like"/>
    <property type="match status" value="1"/>
</dbReference>
<evidence type="ECO:0000313" key="2">
    <source>
        <dbReference type="EMBL" id="QKF06934.1"/>
    </source>
</evidence>
<proteinExistence type="predicted"/>
<reference evidence="3" key="1">
    <citation type="submission" date="2020-05" db="EMBL/GenBank/DDBJ databases">
        <title>Novel species in genus Nocardioides.</title>
        <authorList>
            <person name="Zhang G."/>
        </authorList>
    </citation>
    <scope>NUCLEOTIDE SEQUENCE [LARGE SCALE GENOMIC DNA]</scope>
    <source>
        <strain evidence="3">zg-1050</strain>
    </source>
</reference>
<dbReference type="Gene3D" id="2.60.200.40">
    <property type="match status" value="1"/>
</dbReference>
<evidence type="ECO:0000259" key="1">
    <source>
        <dbReference type="PROSITE" id="PS50146"/>
    </source>
</evidence>
<dbReference type="GO" id="GO:0008929">
    <property type="term" value="F:methylglyoxal synthase activity"/>
    <property type="evidence" value="ECO:0007669"/>
    <property type="project" value="InterPro"/>
</dbReference>
<dbReference type="Gene3D" id="3.40.50.10330">
    <property type="entry name" value="Probable inorganic polyphosphate/atp-NAD kinase, domain 1"/>
    <property type="match status" value="1"/>
</dbReference>
<dbReference type="GO" id="GO:0016301">
    <property type="term" value="F:kinase activity"/>
    <property type="evidence" value="ECO:0007669"/>
    <property type="project" value="UniProtKB-KW"/>
</dbReference>
<dbReference type="Proteomes" id="UP000503297">
    <property type="component" value="Chromosome"/>
</dbReference>
<evidence type="ECO:0000313" key="3">
    <source>
        <dbReference type="Proteomes" id="UP000503297"/>
    </source>
</evidence>
<dbReference type="InterPro" id="IPR004363">
    <property type="entry name" value="Methylgl_synth"/>
</dbReference>
<dbReference type="InterPro" id="IPR045540">
    <property type="entry name" value="YegS/DAGK_C"/>
</dbReference>